<sequence length="135" mass="14855">MVKDVSPKDTWLALENDPEACLIDVRTPEEWQLVGIPDVSATGHTLYPISWQVTGGLVNSQFVEELRRAGLEATQKLYFICRSGARSRSAAMAAAREGFEHVFNVADGFEGPPDGQMHRGKAAGWKASGLPWRQN</sequence>
<dbReference type="Pfam" id="PF00581">
    <property type="entry name" value="Rhodanese"/>
    <property type="match status" value="1"/>
</dbReference>
<dbReference type="STRING" id="435.A0U92_08035"/>
<gene>
    <name evidence="3" type="ORF">A0U92_08035</name>
</gene>
<dbReference type="SMART" id="SM00450">
    <property type="entry name" value="RHOD"/>
    <property type="match status" value="1"/>
</dbReference>
<dbReference type="InterPro" id="IPR036873">
    <property type="entry name" value="Rhodanese-like_dom_sf"/>
</dbReference>
<protein>
    <submittedName>
        <fullName evidence="3">Sulfurtransferase</fullName>
    </submittedName>
</protein>
<dbReference type="EMBL" id="CP014692">
    <property type="protein sequence ID" value="AQS84735.1"/>
    <property type="molecule type" value="Genomic_DNA"/>
</dbReference>
<keyword evidence="3" id="KW-0808">Transferase</keyword>
<organism evidence="3 4">
    <name type="scientific">Acetobacter aceti</name>
    <dbReference type="NCBI Taxonomy" id="435"/>
    <lineage>
        <taxon>Bacteria</taxon>
        <taxon>Pseudomonadati</taxon>
        <taxon>Pseudomonadota</taxon>
        <taxon>Alphaproteobacteria</taxon>
        <taxon>Acetobacterales</taxon>
        <taxon>Acetobacteraceae</taxon>
        <taxon>Acetobacter</taxon>
        <taxon>Acetobacter subgen. Acetobacter</taxon>
    </lineage>
</organism>
<dbReference type="RefSeq" id="WP_077812774.1">
    <property type="nucleotide sequence ID" value="NZ_CP014692.1"/>
</dbReference>
<accession>A0A1U9KG02</accession>
<dbReference type="Proteomes" id="UP000188937">
    <property type="component" value="Chromosome"/>
</dbReference>
<evidence type="ECO:0000313" key="3">
    <source>
        <dbReference type="EMBL" id="AQS84735.1"/>
    </source>
</evidence>
<dbReference type="OrthoDB" id="9815890at2"/>
<dbReference type="AlphaFoldDB" id="A0A1U9KG02"/>
<dbReference type="Gene3D" id="3.40.250.10">
    <property type="entry name" value="Rhodanese-like domain"/>
    <property type="match status" value="1"/>
</dbReference>
<evidence type="ECO:0000313" key="4">
    <source>
        <dbReference type="Proteomes" id="UP000188937"/>
    </source>
</evidence>
<reference evidence="3 4" key="1">
    <citation type="submission" date="2016-03" db="EMBL/GenBank/DDBJ databases">
        <title>Acetic acid bacteria sequencing.</title>
        <authorList>
            <person name="Brandt J."/>
            <person name="Jakob F."/>
            <person name="Vogel R.F."/>
        </authorList>
    </citation>
    <scope>NUCLEOTIDE SEQUENCE [LARGE SCALE GENOMIC DNA]</scope>
    <source>
        <strain evidence="3 4">TMW2.1153</strain>
    </source>
</reference>
<evidence type="ECO:0000256" key="1">
    <source>
        <dbReference type="SAM" id="MobiDB-lite"/>
    </source>
</evidence>
<dbReference type="InterPro" id="IPR044240">
    <property type="entry name" value="STR4-like"/>
</dbReference>
<dbReference type="PROSITE" id="PS50206">
    <property type="entry name" value="RHODANESE_3"/>
    <property type="match status" value="1"/>
</dbReference>
<evidence type="ECO:0000259" key="2">
    <source>
        <dbReference type="PROSITE" id="PS50206"/>
    </source>
</evidence>
<feature type="region of interest" description="Disordered" evidence="1">
    <location>
        <begin position="113"/>
        <end position="135"/>
    </location>
</feature>
<dbReference type="SUPFAM" id="SSF52821">
    <property type="entry name" value="Rhodanese/Cell cycle control phosphatase"/>
    <property type="match status" value="1"/>
</dbReference>
<keyword evidence="4" id="KW-1185">Reference proteome</keyword>
<dbReference type="KEGG" id="aace:A0U92_08035"/>
<feature type="domain" description="Rhodanese" evidence="2">
    <location>
        <begin position="16"/>
        <end position="115"/>
    </location>
</feature>
<name>A0A1U9KG02_ACEAC</name>
<dbReference type="InterPro" id="IPR001763">
    <property type="entry name" value="Rhodanese-like_dom"/>
</dbReference>
<dbReference type="GO" id="GO:0016740">
    <property type="term" value="F:transferase activity"/>
    <property type="evidence" value="ECO:0007669"/>
    <property type="project" value="UniProtKB-KW"/>
</dbReference>
<proteinExistence type="predicted"/>
<dbReference type="PANTHER" id="PTHR47377">
    <property type="entry name" value="RHODANESE-LIKE DOMAIN-CONTAINING PROTEIN 4, CHLOROPLASTIC"/>
    <property type="match status" value="1"/>
</dbReference>
<dbReference type="PANTHER" id="PTHR47377:SF1">
    <property type="entry name" value="RHODANESE-LIKE DOMAIN-CONTAINING PROTEIN 4, CHLOROPLASTIC"/>
    <property type="match status" value="1"/>
</dbReference>